<name>A0A4U6CVQ8_9BACT</name>
<dbReference type="InterPro" id="IPR037066">
    <property type="entry name" value="Plug_dom_sf"/>
</dbReference>
<evidence type="ECO:0000256" key="8">
    <source>
        <dbReference type="PROSITE-ProRule" id="PRU01360"/>
    </source>
</evidence>
<evidence type="ECO:0000256" key="9">
    <source>
        <dbReference type="RuleBase" id="RU003357"/>
    </source>
</evidence>
<dbReference type="EMBL" id="SZVO01000013">
    <property type="protein sequence ID" value="TKT88859.1"/>
    <property type="molecule type" value="Genomic_DNA"/>
</dbReference>
<accession>A0A4U6CVQ8</accession>
<dbReference type="InterPro" id="IPR012910">
    <property type="entry name" value="Plug_dom"/>
</dbReference>
<evidence type="ECO:0000256" key="7">
    <source>
        <dbReference type="ARBA" id="ARBA00023237"/>
    </source>
</evidence>
<dbReference type="SUPFAM" id="SSF56935">
    <property type="entry name" value="Porins"/>
    <property type="match status" value="1"/>
</dbReference>
<keyword evidence="7 8" id="KW-0998">Cell outer membrane</keyword>
<dbReference type="FunFam" id="2.170.130.10:FF:000003">
    <property type="entry name" value="SusC/RagA family TonB-linked outer membrane protein"/>
    <property type="match status" value="1"/>
</dbReference>
<dbReference type="NCBIfam" id="TIGR04056">
    <property type="entry name" value="OMP_RagA_SusC"/>
    <property type="match status" value="1"/>
</dbReference>
<dbReference type="OrthoDB" id="9768177at2"/>
<dbReference type="GO" id="GO:0009279">
    <property type="term" value="C:cell outer membrane"/>
    <property type="evidence" value="ECO:0007669"/>
    <property type="project" value="UniProtKB-SubCell"/>
</dbReference>
<evidence type="ECO:0000256" key="5">
    <source>
        <dbReference type="ARBA" id="ARBA00023077"/>
    </source>
</evidence>
<dbReference type="Pfam" id="PF00593">
    <property type="entry name" value="TonB_dep_Rec_b-barrel"/>
    <property type="match status" value="1"/>
</dbReference>
<evidence type="ECO:0000256" key="2">
    <source>
        <dbReference type="ARBA" id="ARBA00022448"/>
    </source>
</evidence>
<comment type="caution">
    <text evidence="12">The sequence shown here is derived from an EMBL/GenBank/DDBJ whole genome shotgun (WGS) entry which is preliminary data.</text>
</comment>
<evidence type="ECO:0000259" key="11">
    <source>
        <dbReference type="Pfam" id="PF07715"/>
    </source>
</evidence>
<keyword evidence="3 8" id="KW-1134">Transmembrane beta strand</keyword>
<dbReference type="InterPro" id="IPR039426">
    <property type="entry name" value="TonB-dep_rcpt-like"/>
</dbReference>
<evidence type="ECO:0000313" key="13">
    <source>
        <dbReference type="Proteomes" id="UP000304900"/>
    </source>
</evidence>
<dbReference type="InterPro" id="IPR008969">
    <property type="entry name" value="CarboxyPept-like_regulatory"/>
</dbReference>
<evidence type="ECO:0000256" key="1">
    <source>
        <dbReference type="ARBA" id="ARBA00004571"/>
    </source>
</evidence>
<sequence>MLHAWHCCQTFVSFNKYKKMKKIPGIIDPLWTIMKFSSLQFFLAVLVSVSSFAHESKAQELLLKKVTIQADRKPIKEVLAILESKANVSFVYSLQFLPVSRRISINIENKTLAETLEKMFLPDNISYKIINKKIVLQLMPVSTSLTTDQQGGTASISIEQADEKLVTGQVVDETKNVLPGVNIAVKGTATGTTTDVNGQFSLKVPDGNAVLVFSFVGYVAQEINVGNKSSVDVTLAIDNKNLEEVVVVGYGTQKKVNLTGAVGSVQMSDMKSRPLTNTGQALQGTIAGVYALQSSGQPGADGAVISIRGVGTFGDNSPLVLIDGFPGSMTDVNPNDIKSISVLKDAASSSIYGNRAANGVILITTNRGASGKLSISYNAFFGSQKATALPGVLNSVDYATLKNEAAANTGNNLPYTDSDIQKFAAHNDPLYPDINYFDVYYGKANIQNHRLNLSGGNEKVQFAFMLGQLNQKGILVGTNYKKTDFRANIDAHFLKNNKLRFASSFSGNLGVKNEPTDLWSAEWYASLAPVHPLQDANGHWMAVNGERNFYGEIKEGSTAKTNRYNLNAQLDAEYTIVDGLSAQVTYGYKVITSKRNAFHANVALYNRDASFQNLTSDLTVTNETDVQTMFTSLLKYNKTFGKHALNLLAGYSEEEFLYDWESGFRSKFVNNTQRILSLGDASTQTNNAGSYDLGLRSYFGRLNYVFNGKYLLEANIRRDGSSRFGQGHKWGVFPSFSAGWVITEERFMQSANWLSQLKIRASWGRLGNQNINNYYNGSDILSSGLNYSLGGTLYSGVAVTTMTNKDITWETAEQKNIGVDLTLKNGFGLTVDYFDKRTKDLLKTMPIPLTLALGNPYVNAGEVQNKGIEAALSYKKTFSNGLKFSSTVVMTHIVNRITKLDVPEELTSPKAIKVGSAINSFYGYQMDGIYQLSDFDQVDGKYTLKPGVVSVANFTAQPGDTKYKDLNGDGVVDMNNDRKVIGKQFPDLGYSLKLNFEWKGFDLGIFLQGVQGIQGYTYYEIATPFSGFANVGNWWKDRWTPENPSNKYPRLTLDGVRSNIHSSFYMENAAYLRLKNVEVGYSLNPKLLSRAGLGSVRVYGNIQNAFTLTKFKGFDPEQTTDQTRAQAFPQVRVLTMGISVNF</sequence>
<reference evidence="12 13" key="1">
    <citation type="submission" date="2019-05" db="EMBL/GenBank/DDBJ databases">
        <title>Dyadobacter AR-3-8 sp. nov., isolated from arctic soil.</title>
        <authorList>
            <person name="Chaudhary D.K."/>
        </authorList>
    </citation>
    <scope>NUCLEOTIDE SEQUENCE [LARGE SCALE GENOMIC DNA]</scope>
    <source>
        <strain evidence="12 13">AR-3-8</strain>
    </source>
</reference>
<keyword evidence="5 9" id="KW-0798">TonB box</keyword>
<evidence type="ECO:0000256" key="4">
    <source>
        <dbReference type="ARBA" id="ARBA00022692"/>
    </source>
</evidence>
<keyword evidence="13" id="KW-1185">Reference proteome</keyword>
<dbReference type="Gene3D" id="3.55.50.30">
    <property type="match status" value="1"/>
</dbReference>
<keyword evidence="6 8" id="KW-0472">Membrane</keyword>
<dbReference type="PROSITE" id="PS52016">
    <property type="entry name" value="TONB_DEPENDENT_REC_3"/>
    <property type="match status" value="1"/>
</dbReference>
<dbReference type="NCBIfam" id="TIGR04057">
    <property type="entry name" value="SusC_RagA_signa"/>
    <property type="match status" value="1"/>
</dbReference>
<dbReference type="Proteomes" id="UP000304900">
    <property type="component" value="Unassembled WGS sequence"/>
</dbReference>
<dbReference type="InterPro" id="IPR023997">
    <property type="entry name" value="TonB-dep_OMP_SusC/RagA_CS"/>
</dbReference>
<keyword evidence="12" id="KW-0675">Receptor</keyword>
<dbReference type="FunFam" id="2.60.40.1120:FF:000003">
    <property type="entry name" value="Outer membrane protein Omp121"/>
    <property type="match status" value="1"/>
</dbReference>
<comment type="subcellular location">
    <subcellularLocation>
        <location evidence="1 8">Cell outer membrane</location>
        <topology evidence="1 8">Multi-pass membrane protein</topology>
    </subcellularLocation>
</comment>
<dbReference type="Gene3D" id="2.40.170.20">
    <property type="entry name" value="TonB-dependent receptor, beta-barrel domain"/>
    <property type="match status" value="1"/>
</dbReference>
<feature type="domain" description="TonB-dependent receptor-like beta-barrel" evidence="10">
    <location>
        <begin position="552"/>
        <end position="1104"/>
    </location>
</feature>
<evidence type="ECO:0000256" key="6">
    <source>
        <dbReference type="ARBA" id="ARBA00023136"/>
    </source>
</evidence>
<evidence type="ECO:0000256" key="3">
    <source>
        <dbReference type="ARBA" id="ARBA00022452"/>
    </source>
</evidence>
<organism evidence="12 13">
    <name type="scientific">Dyadobacter frigoris</name>
    <dbReference type="NCBI Taxonomy" id="2576211"/>
    <lineage>
        <taxon>Bacteria</taxon>
        <taxon>Pseudomonadati</taxon>
        <taxon>Bacteroidota</taxon>
        <taxon>Cytophagia</taxon>
        <taxon>Cytophagales</taxon>
        <taxon>Spirosomataceae</taxon>
        <taxon>Dyadobacter</taxon>
    </lineage>
</organism>
<keyword evidence="2 8" id="KW-0813">Transport</keyword>
<gene>
    <name evidence="12" type="ORF">FDK13_24780</name>
</gene>
<dbReference type="InterPro" id="IPR036942">
    <property type="entry name" value="Beta-barrel_TonB_sf"/>
</dbReference>
<dbReference type="Gene3D" id="2.60.40.1120">
    <property type="entry name" value="Carboxypeptidase-like, regulatory domain"/>
    <property type="match status" value="1"/>
</dbReference>
<dbReference type="Gene3D" id="2.170.130.10">
    <property type="entry name" value="TonB-dependent receptor, plug domain"/>
    <property type="match status" value="1"/>
</dbReference>
<evidence type="ECO:0000259" key="10">
    <source>
        <dbReference type="Pfam" id="PF00593"/>
    </source>
</evidence>
<comment type="similarity">
    <text evidence="8 9">Belongs to the TonB-dependent receptor family.</text>
</comment>
<protein>
    <submittedName>
        <fullName evidence="12">TonB-dependent receptor</fullName>
    </submittedName>
</protein>
<dbReference type="SUPFAM" id="SSF49464">
    <property type="entry name" value="Carboxypeptidase regulatory domain-like"/>
    <property type="match status" value="1"/>
</dbReference>
<dbReference type="InterPro" id="IPR023996">
    <property type="entry name" value="TonB-dep_OMP_SusC/RagA"/>
</dbReference>
<dbReference type="Pfam" id="PF13715">
    <property type="entry name" value="CarbopepD_reg_2"/>
    <property type="match status" value="1"/>
</dbReference>
<dbReference type="InterPro" id="IPR000531">
    <property type="entry name" value="Beta-barrel_TonB"/>
</dbReference>
<keyword evidence="4 8" id="KW-0812">Transmembrane</keyword>
<evidence type="ECO:0000313" key="12">
    <source>
        <dbReference type="EMBL" id="TKT88859.1"/>
    </source>
</evidence>
<dbReference type="AlphaFoldDB" id="A0A4U6CVQ8"/>
<feature type="domain" description="TonB-dependent receptor plug" evidence="11">
    <location>
        <begin position="255"/>
        <end position="360"/>
    </location>
</feature>
<dbReference type="Pfam" id="PF07715">
    <property type="entry name" value="Plug"/>
    <property type="match status" value="1"/>
</dbReference>
<proteinExistence type="inferred from homology"/>